<dbReference type="Gene3D" id="3.10.20.70">
    <property type="entry name" value="Glutamine synthetase, N-terminal domain"/>
    <property type="match status" value="1"/>
</dbReference>
<evidence type="ECO:0000313" key="12">
    <source>
        <dbReference type="EMBL" id="MFC5515773.1"/>
    </source>
</evidence>
<evidence type="ECO:0000256" key="7">
    <source>
        <dbReference type="RuleBase" id="RU000384"/>
    </source>
</evidence>
<dbReference type="SMART" id="SM01230">
    <property type="entry name" value="Gln-synt_C"/>
    <property type="match status" value="1"/>
</dbReference>
<dbReference type="RefSeq" id="WP_266342000.1">
    <property type="nucleotide sequence ID" value="NZ_JAPKNH010000001.1"/>
</dbReference>
<feature type="domain" description="GS beta-grasp" evidence="10">
    <location>
        <begin position="14"/>
        <end position="98"/>
    </location>
</feature>
<organism evidence="12 13">
    <name type="scientific">Kaistia terrae</name>
    <dbReference type="NCBI Taxonomy" id="537017"/>
    <lineage>
        <taxon>Bacteria</taxon>
        <taxon>Pseudomonadati</taxon>
        <taxon>Pseudomonadota</taxon>
        <taxon>Alphaproteobacteria</taxon>
        <taxon>Hyphomicrobiales</taxon>
        <taxon>Kaistiaceae</taxon>
        <taxon>Kaistia</taxon>
    </lineage>
</organism>
<dbReference type="InterPro" id="IPR027302">
    <property type="entry name" value="Gln_synth_N_conserv_site"/>
</dbReference>
<dbReference type="PANTHER" id="PTHR43407:SF2">
    <property type="entry name" value="GLUTAMINE SYNTHETASE"/>
    <property type="match status" value="1"/>
</dbReference>
<dbReference type="GO" id="GO:0004356">
    <property type="term" value="F:glutamine synthetase activity"/>
    <property type="evidence" value="ECO:0007669"/>
    <property type="project" value="UniProtKB-EC"/>
</dbReference>
<keyword evidence="8" id="KW-0963">Cytoplasm</keyword>
<comment type="catalytic activity">
    <reaction evidence="9">
        <text>L-glutamate + NH4(+) + ATP = L-glutamine + ADP + phosphate + H(+)</text>
        <dbReference type="Rhea" id="RHEA:16169"/>
        <dbReference type="ChEBI" id="CHEBI:15378"/>
        <dbReference type="ChEBI" id="CHEBI:28938"/>
        <dbReference type="ChEBI" id="CHEBI:29985"/>
        <dbReference type="ChEBI" id="CHEBI:30616"/>
        <dbReference type="ChEBI" id="CHEBI:43474"/>
        <dbReference type="ChEBI" id="CHEBI:58359"/>
        <dbReference type="ChEBI" id="CHEBI:456216"/>
        <dbReference type="EC" id="6.3.1.2"/>
    </reaction>
</comment>
<dbReference type="PROSITE" id="PS00181">
    <property type="entry name" value="GLNA_ATP"/>
    <property type="match status" value="1"/>
</dbReference>
<reference evidence="13" key="1">
    <citation type="journal article" date="2019" name="Int. J. Syst. Evol. Microbiol.">
        <title>The Global Catalogue of Microorganisms (GCM) 10K type strain sequencing project: providing services to taxonomists for standard genome sequencing and annotation.</title>
        <authorList>
            <consortium name="The Broad Institute Genomics Platform"/>
            <consortium name="The Broad Institute Genome Sequencing Center for Infectious Disease"/>
            <person name="Wu L."/>
            <person name="Ma J."/>
        </authorList>
    </citation>
    <scope>NUCLEOTIDE SEQUENCE [LARGE SCALE GENOMIC DNA]</scope>
    <source>
        <strain evidence="13">KACC 12633</strain>
    </source>
</reference>
<dbReference type="Proteomes" id="UP001596150">
    <property type="component" value="Unassembled WGS sequence"/>
</dbReference>
<dbReference type="PROSITE" id="PS51986">
    <property type="entry name" value="GS_BETA_GRASP"/>
    <property type="match status" value="1"/>
</dbReference>
<gene>
    <name evidence="12" type="primary">glnA</name>
    <name evidence="12" type="ORF">ACFPP9_08335</name>
</gene>
<evidence type="ECO:0000256" key="2">
    <source>
        <dbReference type="ARBA" id="ARBA00003117"/>
    </source>
</evidence>
<comment type="function">
    <text evidence="2">Catalyzes the ATP-dependent biosynthesis of glutamine from glutamate and ammonia.</text>
</comment>
<dbReference type="InterPro" id="IPR008146">
    <property type="entry name" value="Gln_synth_cat_dom"/>
</dbReference>
<feature type="domain" description="GS catalytic" evidence="11">
    <location>
        <begin position="106"/>
        <end position="469"/>
    </location>
</feature>
<evidence type="ECO:0000256" key="5">
    <source>
        <dbReference type="ARBA" id="ARBA00023231"/>
    </source>
</evidence>
<dbReference type="InterPro" id="IPR036651">
    <property type="entry name" value="Gln_synt_N_sf"/>
</dbReference>
<dbReference type="EC" id="6.3.1.2" evidence="9"/>
<dbReference type="PROSITE" id="PS00180">
    <property type="entry name" value="GLNA_1"/>
    <property type="match status" value="1"/>
</dbReference>
<dbReference type="Pfam" id="PF03951">
    <property type="entry name" value="Gln-synt_N"/>
    <property type="match status" value="1"/>
</dbReference>
<dbReference type="InterPro" id="IPR004809">
    <property type="entry name" value="Gln_synth_I"/>
</dbReference>
<dbReference type="NCBIfam" id="TIGR00653">
    <property type="entry name" value="GlnA"/>
    <property type="match status" value="1"/>
</dbReference>
<dbReference type="PROSITE" id="PS00182">
    <property type="entry name" value="GLNA_ADENYLATION"/>
    <property type="match status" value="1"/>
</dbReference>
<dbReference type="Gene3D" id="3.30.590.10">
    <property type="entry name" value="Glutamine synthetase/guanido kinase, catalytic domain"/>
    <property type="match status" value="1"/>
</dbReference>
<dbReference type="Pfam" id="PF00120">
    <property type="entry name" value="Gln-synt_C"/>
    <property type="match status" value="1"/>
</dbReference>
<accession>A0ABW0PTV9</accession>
<evidence type="ECO:0000256" key="3">
    <source>
        <dbReference type="ARBA" id="ARBA00009897"/>
    </source>
</evidence>
<evidence type="ECO:0000313" key="13">
    <source>
        <dbReference type="Proteomes" id="UP001596150"/>
    </source>
</evidence>
<comment type="similarity">
    <text evidence="3 6 7">Belongs to the glutamine synthetase family.</text>
</comment>
<evidence type="ECO:0000256" key="4">
    <source>
        <dbReference type="ARBA" id="ARBA00011258"/>
    </source>
</evidence>
<dbReference type="SUPFAM" id="SSF54368">
    <property type="entry name" value="Glutamine synthetase, N-terminal domain"/>
    <property type="match status" value="1"/>
</dbReference>
<protein>
    <recommendedName>
        <fullName evidence="9">Glutamine synthetase</fullName>
        <ecNumber evidence="9">6.3.1.2</ecNumber>
    </recommendedName>
</protein>
<keyword evidence="9" id="KW-0547">Nucleotide-binding</keyword>
<proteinExistence type="inferred from homology"/>
<comment type="subunit">
    <text evidence="4">Oligomer of 12 subunits arranged in the form of two hexameric ring.</text>
</comment>
<keyword evidence="9" id="KW-0067">ATP-binding</keyword>
<comment type="subunit">
    <text evidence="8">Oligomer of 12 subunits arranged in the form of two hexagons.</text>
</comment>
<dbReference type="PANTHER" id="PTHR43407">
    <property type="entry name" value="GLUTAMINE SYNTHETASE"/>
    <property type="match status" value="1"/>
</dbReference>
<evidence type="ECO:0000259" key="11">
    <source>
        <dbReference type="PROSITE" id="PS51987"/>
    </source>
</evidence>
<comment type="cofactor">
    <cofactor evidence="1">
        <name>Mg(2+)</name>
        <dbReference type="ChEBI" id="CHEBI:18420"/>
    </cofactor>
</comment>
<dbReference type="InterPro" id="IPR001637">
    <property type="entry name" value="Gln_synth_I_adenylation_site"/>
</dbReference>
<evidence type="ECO:0000259" key="10">
    <source>
        <dbReference type="PROSITE" id="PS51986"/>
    </source>
</evidence>
<keyword evidence="13" id="KW-1185">Reference proteome</keyword>
<dbReference type="InterPro" id="IPR014746">
    <property type="entry name" value="Gln_synth/guanido_kin_cat_dom"/>
</dbReference>
<dbReference type="PROSITE" id="PS51987">
    <property type="entry name" value="GS_CATALYTIC"/>
    <property type="match status" value="1"/>
</dbReference>
<comment type="caution">
    <text evidence="12">The sequence shown here is derived from an EMBL/GenBank/DDBJ whole genome shotgun (WGS) entry which is preliminary data.</text>
</comment>
<dbReference type="InterPro" id="IPR008147">
    <property type="entry name" value="Gln_synt_N"/>
</dbReference>
<keyword evidence="5" id="KW-0535">Nitrogen fixation</keyword>
<dbReference type="SUPFAM" id="SSF55931">
    <property type="entry name" value="Glutamine synthetase/guanido kinase"/>
    <property type="match status" value="1"/>
</dbReference>
<evidence type="ECO:0000256" key="8">
    <source>
        <dbReference type="RuleBase" id="RU000387"/>
    </source>
</evidence>
<sequence>MTTANDVLKLIKEQDVKYVDFRFTDPRGKWQHVTFDIGMIDEEIFAEGTMFDGSSIAGWKAINESDMLLMPDPSTATIDPFFAQSTLSIVCDVLEPTTGEAYDRDPRGIAKKAEAYLKQTKIGDTIFVGPEAEFFVFDDVKFSATPYNTGFKLDDIELPTNSDTDYESGNLGHRVKTKGGYFPVPPIDSLQDMRGDMLAAMQAMGVVVEKHHHEVASAQHELGVKFGTLVTMADHMQIYKYAIHNVANSYGKTATFMPKPVYGDNGSGMHVHQSIWKEGKPVFAGNEYADLSETCLYYIGGIIKHAKSLNAFTNPLTNSYKRLVPGYEAPVLLAYSARNRSASCRIPFATSPKAKRVEVRFPDPGANPYLAFAAMLMAGLDGIKNKIHPGAAMDKNLYDLPPKELKKIPTVCASLREALVSLEKDNAYLLEGGVFSKGMIEAYIELKMEEVIRFEHTPHPVEFDMYYSV</sequence>
<keyword evidence="9 12" id="KW-0436">Ligase</keyword>
<dbReference type="InterPro" id="IPR027303">
    <property type="entry name" value="Gln_synth_gly_rich_site"/>
</dbReference>
<evidence type="ECO:0000256" key="6">
    <source>
        <dbReference type="PROSITE-ProRule" id="PRU01330"/>
    </source>
</evidence>
<comment type="subcellular location">
    <subcellularLocation>
        <location evidence="8">Cytoplasm</location>
    </subcellularLocation>
</comment>
<dbReference type="EMBL" id="JBHSML010000003">
    <property type="protein sequence ID" value="MFC5515773.1"/>
    <property type="molecule type" value="Genomic_DNA"/>
</dbReference>
<evidence type="ECO:0000256" key="9">
    <source>
        <dbReference type="RuleBase" id="RU004356"/>
    </source>
</evidence>
<name>A0ABW0PTV9_9HYPH</name>
<evidence type="ECO:0000256" key="1">
    <source>
        <dbReference type="ARBA" id="ARBA00001946"/>
    </source>
</evidence>